<protein>
    <recommendedName>
        <fullName evidence="4">DUF3889 domain-containing protein</fullName>
    </recommendedName>
</protein>
<keyword evidence="1" id="KW-0472">Membrane</keyword>
<dbReference type="Proteomes" id="UP001203004">
    <property type="component" value="Unassembled WGS sequence"/>
</dbReference>
<evidence type="ECO:0000256" key="1">
    <source>
        <dbReference type="SAM" id="Phobius"/>
    </source>
</evidence>
<keyword evidence="1" id="KW-0812">Transmembrane</keyword>
<dbReference type="RefSeq" id="WP_249096800.1">
    <property type="nucleotide sequence ID" value="NZ_JAMAST010000001.1"/>
</dbReference>
<dbReference type="PROSITE" id="PS51257">
    <property type="entry name" value="PROKAR_LIPOPROTEIN"/>
    <property type="match status" value="1"/>
</dbReference>
<evidence type="ECO:0000313" key="2">
    <source>
        <dbReference type="EMBL" id="MCL1630797.1"/>
    </source>
</evidence>
<accession>A0ABT0M7F8</accession>
<evidence type="ECO:0000313" key="3">
    <source>
        <dbReference type="Proteomes" id="UP001203004"/>
    </source>
</evidence>
<proteinExistence type="predicted"/>
<dbReference type="EMBL" id="JAMAST010000001">
    <property type="protein sequence ID" value="MCL1630797.1"/>
    <property type="molecule type" value="Genomic_DNA"/>
</dbReference>
<comment type="caution">
    <text evidence="2">The sequence shown here is derived from an EMBL/GenBank/DDBJ whole genome shotgun (WGS) entry which is preliminary data.</text>
</comment>
<name>A0ABT0M7F8_9BACL</name>
<evidence type="ECO:0008006" key="4">
    <source>
        <dbReference type="Google" id="ProtNLM"/>
    </source>
</evidence>
<gene>
    <name evidence="2" type="ORF">M3N64_02420</name>
</gene>
<reference evidence="2 3" key="1">
    <citation type="submission" date="2022-05" db="EMBL/GenBank/DDBJ databases">
        <title>Sporolactobacillus sp nov CPB3-1, isolated from tree bark (Mangifera indica L.).</title>
        <authorList>
            <person name="Phuengjayaem S."/>
            <person name="Tanasupawat S."/>
        </authorList>
    </citation>
    <scope>NUCLEOTIDE SEQUENCE [LARGE SCALE GENOMIC DNA]</scope>
    <source>
        <strain evidence="2 3">CPB3-1</strain>
    </source>
</reference>
<sequence length="121" mass="13945">MSRHNLRTGIEIILMAIIFISCVAFAYRALGNPVTLHHTATRIFDDGVILYRVKDQVMTVHAEGDGWDGSKWSSENARRDGLRKINKLYAAVIHEKYPIKQIHVTVTYYGKKEIERVLYIK</sequence>
<feature type="transmembrane region" description="Helical" evidence="1">
    <location>
        <begin position="12"/>
        <end position="30"/>
    </location>
</feature>
<keyword evidence="1" id="KW-1133">Transmembrane helix</keyword>
<keyword evidence="3" id="KW-1185">Reference proteome</keyword>
<organism evidence="2 3">
    <name type="scientific">Sporolactobacillus mangiferae</name>
    <dbReference type="NCBI Taxonomy" id="2940498"/>
    <lineage>
        <taxon>Bacteria</taxon>
        <taxon>Bacillati</taxon>
        <taxon>Bacillota</taxon>
        <taxon>Bacilli</taxon>
        <taxon>Bacillales</taxon>
        <taxon>Sporolactobacillaceae</taxon>
        <taxon>Sporolactobacillus</taxon>
    </lineage>
</organism>